<comment type="caution">
    <text evidence="5">The sequence shown here is derived from an EMBL/GenBank/DDBJ whole genome shotgun (WGS) entry which is preliminary data.</text>
</comment>
<sequence length="313" mass="34549">MRRNKNLFAPERRGGTGRILRTVGAVVILGTAIGLGVFYLFGKGYFTSNKPVVVDNTQPTVVETVPVVSPEDLVRNGNHIVKADEYAYLTKDVRDWMTGKVPYTGEKLVFLTFDDGPNTESTAKILDVLKEEGVPGTFFVIGTSVEKAGSGEVINRILEEGSSVALHTYSHVYEKLYPKNTGDAVYIQEEMVKLVDAIRTATGKDDFDSKVLRYPGGHMSWKGMDKVDEVIGGLGIEYVDWNAINGDSEPTSRRPKDAQAMADFVFDSLNYTKIKSVVVVLMHDATNKPLTPESLPLIIAEFKEQGYKFGILK</sequence>
<gene>
    <name evidence="5" type="ORF">J2Z34_001751</name>
</gene>
<evidence type="ECO:0000313" key="6">
    <source>
        <dbReference type="Proteomes" id="UP001519271"/>
    </source>
</evidence>
<dbReference type="CDD" id="cd10944">
    <property type="entry name" value="CE4_SmPgdA_like"/>
    <property type="match status" value="1"/>
</dbReference>
<feature type="transmembrane region" description="Helical" evidence="3">
    <location>
        <begin position="20"/>
        <end position="41"/>
    </location>
</feature>
<evidence type="ECO:0000259" key="4">
    <source>
        <dbReference type="PROSITE" id="PS51677"/>
    </source>
</evidence>
<evidence type="ECO:0000256" key="3">
    <source>
        <dbReference type="SAM" id="Phobius"/>
    </source>
</evidence>
<keyword evidence="1" id="KW-0479">Metal-binding</keyword>
<keyword evidence="3" id="KW-0472">Membrane</keyword>
<evidence type="ECO:0000256" key="1">
    <source>
        <dbReference type="ARBA" id="ARBA00022723"/>
    </source>
</evidence>
<dbReference type="PANTHER" id="PTHR10587:SF133">
    <property type="entry name" value="CHITIN DEACETYLASE 1-RELATED"/>
    <property type="match status" value="1"/>
</dbReference>
<dbReference type="PANTHER" id="PTHR10587">
    <property type="entry name" value="GLYCOSYL TRANSFERASE-RELATED"/>
    <property type="match status" value="1"/>
</dbReference>
<dbReference type="SUPFAM" id="SSF88713">
    <property type="entry name" value="Glycoside hydrolase/deacetylase"/>
    <property type="match status" value="1"/>
</dbReference>
<accession>A0ABS4G3Y3</accession>
<dbReference type="Proteomes" id="UP001519271">
    <property type="component" value="Unassembled WGS sequence"/>
</dbReference>
<keyword evidence="2" id="KW-0378">Hydrolase</keyword>
<proteinExistence type="predicted"/>
<feature type="domain" description="NodB homology" evidence="4">
    <location>
        <begin position="107"/>
        <end position="310"/>
    </location>
</feature>
<keyword evidence="6" id="KW-1185">Reference proteome</keyword>
<protein>
    <submittedName>
        <fullName evidence="5">Peptidoglycan/xylan/chitin deacetylase (PgdA/CDA1 family)</fullName>
    </submittedName>
</protein>
<organism evidence="5 6">
    <name type="scientific">Youngiibacter multivorans</name>
    <dbReference type="NCBI Taxonomy" id="937251"/>
    <lineage>
        <taxon>Bacteria</taxon>
        <taxon>Bacillati</taxon>
        <taxon>Bacillota</taxon>
        <taxon>Clostridia</taxon>
        <taxon>Eubacteriales</taxon>
        <taxon>Clostridiaceae</taxon>
        <taxon>Youngiibacter</taxon>
    </lineage>
</organism>
<keyword evidence="3" id="KW-1133">Transmembrane helix</keyword>
<dbReference type="Pfam" id="PF01522">
    <property type="entry name" value="Polysacc_deac_1"/>
    <property type="match status" value="1"/>
</dbReference>
<dbReference type="PROSITE" id="PS51677">
    <property type="entry name" value="NODB"/>
    <property type="match status" value="1"/>
</dbReference>
<evidence type="ECO:0000256" key="2">
    <source>
        <dbReference type="ARBA" id="ARBA00022801"/>
    </source>
</evidence>
<dbReference type="InterPro" id="IPR011330">
    <property type="entry name" value="Glyco_hydro/deAcase_b/a-brl"/>
</dbReference>
<name>A0ABS4G3Y3_9CLOT</name>
<dbReference type="EMBL" id="JAGGKC010000012">
    <property type="protein sequence ID" value="MBP1919263.1"/>
    <property type="molecule type" value="Genomic_DNA"/>
</dbReference>
<keyword evidence="3" id="KW-0812">Transmembrane</keyword>
<dbReference type="InterPro" id="IPR050248">
    <property type="entry name" value="Polysacc_deacetylase_ArnD"/>
</dbReference>
<dbReference type="InterPro" id="IPR002509">
    <property type="entry name" value="NODB_dom"/>
</dbReference>
<dbReference type="Gene3D" id="3.20.20.370">
    <property type="entry name" value="Glycoside hydrolase/deacetylase"/>
    <property type="match status" value="1"/>
</dbReference>
<reference evidence="5 6" key="1">
    <citation type="submission" date="2021-03" db="EMBL/GenBank/DDBJ databases">
        <title>Genomic Encyclopedia of Type Strains, Phase IV (KMG-IV): sequencing the most valuable type-strain genomes for metagenomic binning, comparative biology and taxonomic classification.</title>
        <authorList>
            <person name="Goeker M."/>
        </authorList>
    </citation>
    <scope>NUCLEOTIDE SEQUENCE [LARGE SCALE GENOMIC DNA]</scope>
    <source>
        <strain evidence="5 6">DSM 6139</strain>
    </source>
</reference>
<dbReference type="RefSeq" id="WP_209459466.1">
    <property type="nucleotide sequence ID" value="NZ_JAGGKC010000012.1"/>
</dbReference>
<evidence type="ECO:0000313" key="5">
    <source>
        <dbReference type="EMBL" id="MBP1919263.1"/>
    </source>
</evidence>